<accession>A0AAD7N9A7</accession>
<feature type="non-terminal residue" evidence="4">
    <location>
        <position position="1"/>
    </location>
</feature>
<dbReference type="SMART" id="SM00320">
    <property type="entry name" value="WD40"/>
    <property type="match status" value="1"/>
</dbReference>
<protein>
    <submittedName>
        <fullName evidence="4">Uncharacterized protein</fullName>
    </submittedName>
</protein>
<keyword evidence="5" id="KW-1185">Reference proteome</keyword>
<dbReference type="InterPro" id="IPR015943">
    <property type="entry name" value="WD40/YVTN_repeat-like_dom_sf"/>
</dbReference>
<keyword evidence="1 3" id="KW-0853">WD repeat</keyword>
<dbReference type="Proteomes" id="UP001215280">
    <property type="component" value="Unassembled WGS sequence"/>
</dbReference>
<keyword evidence="2" id="KW-0677">Repeat</keyword>
<feature type="repeat" description="WD" evidence="3">
    <location>
        <begin position="25"/>
        <end position="48"/>
    </location>
</feature>
<comment type="caution">
    <text evidence="4">The sequence shown here is derived from an EMBL/GenBank/DDBJ whole genome shotgun (WGS) entry which is preliminary data.</text>
</comment>
<name>A0AAD7N9A7_9AGAR</name>
<dbReference type="Pfam" id="PF00400">
    <property type="entry name" value="WD40"/>
    <property type="match status" value="2"/>
</dbReference>
<dbReference type="PANTHER" id="PTHR19848:SF8">
    <property type="entry name" value="F-BOX AND WD REPEAT DOMAIN CONTAINING 7"/>
    <property type="match status" value="1"/>
</dbReference>
<dbReference type="SUPFAM" id="SSF50978">
    <property type="entry name" value="WD40 repeat-like"/>
    <property type="match status" value="1"/>
</dbReference>
<dbReference type="InterPro" id="IPR001680">
    <property type="entry name" value="WD40_rpt"/>
</dbReference>
<evidence type="ECO:0000256" key="1">
    <source>
        <dbReference type="ARBA" id="ARBA00022574"/>
    </source>
</evidence>
<evidence type="ECO:0000313" key="5">
    <source>
        <dbReference type="Proteomes" id="UP001215280"/>
    </source>
</evidence>
<sequence>LASGSEDNTVHLWDAESRAMLSDMLEGHTSEITSVAFSPDGKHIVSGSTVCLCEGLYDSPKSNLAVVDMVDRTRQPRGTNSCLASQTSTRLMARAQQTCRLPVFESSHSLRLIHPPGDILNNRNTSSDCNLAIPQTSIPTGLRLHHLYETDSASPRLNGCTWYD</sequence>
<dbReference type="PROSITE" id="PS50294">
    <property type="entry name" value="WD_REPEATS_REGION"/>
    <property type="match status" value="2"/>
</dbReference>
<organism evidence="4 5">
    <name type="scientific">Mycena maculata</name>
    <dbReference type="NCBI Taxonomy" id="230809"/>
    <lineage>
        <taxon>Eukaryota</taxon>
        <taxon>Fungi</taxon>
        <taxon>Dikarya</taxon>
        <taxon>Basidiomycota</taxon>
        <taxon>Agaricomycotina</taxon>
        <taxon>Agaricomycetes</taxon>
        <taxon>Agaricomycetidae</taxon>
        <taxon>Agaricales</taxon>
        <taxon>Marasmiineae</taxon>
        <taxon>Mycenaceae</taxon>
        <taxon>Mycena</taxon>
    </lineage>
</organism>
<dbReference type="AlphaFoldDB" id="A0AAD7N9A7"/>
<evidence type="ECO:0000313" key="4">
    <source>
        <dbReference type="EMBL" id="KAJ7752201.1"/>
    </source>
</evidence>
<feature type="repeat" description="WD" evidence="3">
    <location>
        <begin position="1"/>
        <end position="23"/>
    </location>
</feature>
<dbReference type="PANTHER" id="PTHR19848">
    <property type="entry name" value="WD40 REPEAT PROTEIN"/>
    <property type="match status" value="1"/>
</dbReference>
<evidence type="ECO:0000256" key="2">
    <source>
        <dbReference type="ARBA" id="ARBA00022737"/>
    </source>
</evidence>
<dbReference type="EMBL" id="JARJLG010000075">
    <property type="protein sequence ID" value="KAJ7752201.1"/>
    <property type="molecule type" value="Genomic_DNA"/>
</dbReference>
<dbReference type="PROSITE" id="PS00678">
    <property type="entry name" value="WD_REPEATS_1"/>
    <property type="match status" value="1"/>
</dbReference>
<reference evidence="4" key="1">
    <citation type="submission" date="2023-03" db="EMBL/GenBank/DDBJ databases">
        <title>Massive genome expansion in bonnet fungi (Mycena s.s.) driven by repeated elements and novel gene families across ecological guilds.</title>
        <authorList>
            <consortium name="Lawrence Berkeley National Laboratory"/>
            <person name="Harder C.B."/>
            <person name="Miyauchi S."/>
            <person name="Viragh M."/>
            <person name="Kuo A."/>
            <person name="Thoen E."/>
            <person name="Andreopoulos B."/>
            <person name="Lu D."/>
            <person name="Skrede I."/>
            <person name="Drula E."/>
            <person name="Henrissat B."/>
            <person name="Morin E."/>
            <person name="Kohler A."/>
            <person name="Barry K."/>
            <person name="LaButti K."/>
            <person name="Morin E."/>
            <person name="Salamov A."/>
            <person name="Lipzen A."/>
            <person name="Mereny Z."/>
            <person name="Hegedus B."/>
            <person name="Baldrian P."/>
            <person name="Stursova M."/>
            <person name="Weitz H."/>
            <person name="Taylor A."/>
            <person name="Grigoriev I.V."/>
            <person name="Nagy L.G."/>
            <person name="Martin F."/>
            <person name="Kauserud H."/>
        </authorList>
    </citation>
    <scope>NUCLEOTIDE SEQUENCE</scope>
    <source>
        <strain evidence="4">CBHHK188m</strain>
    </source>
</reference>
<dbReference type="InterPro" id="IPR036322">
    <property type="entry name" value="WD40_repeat_dom_sf"/>
</dbReference>
<dbReference type="InterPro" id="IPR019775">
    <property type="entry name" value="WD40_repeat_CS"/>
</dbReference>
<gene>
    <name evidence="4" type="ORF">DFH07DRAFT_745130</name>
</gene>
<dbReference type="PROSITE" id="PS50082">
    <property type="entry name" value="WD_REPEATS_2"/>
    <property type="match status" value="2"/>
</dbReference>
<proteinExistence type="predicted"/>
<evidence type="ECO:0000256" key="3">
    <source>
        <dbReference type="PROSITE-ProRule" id="PRU00221"/>
    </source>
</evidence>
<dbReference type="Gene3D" id="2.130.10.10">
    <property type="entry name" value="YVTN repeat-like/Quinoprotein amine dehydrogenase"/>
    <property type="match status" value="1"/>
</dbReference>